<dbReference type="InterPro" id="IPR000073">
    <property type="entry name" value="AB_hydrolase_1"/>
</dbReference>
<accession>A0A6G4XI77</accession>
<organism evidence="3 4">
    <name type="scientific">Streptomyces mesophilus</name>
    <dbReference type="NCBI Taxonomy" id="1775132"/>
    <lineage>
        <taxon>Bacteria</taxon>
        <taxon>Bacillati</taxon>
        <taxon>Actinomycetota</taxon>
        <taxon>Actinomycetes</taxon>
        <taxon>Kitasatosporales</taxon>
        <taxon>Streptomycetaceae</taxon>
        <taxon>Streptomyces</taxon>
    </lineage>
</organism>
<dbReference type="PANTHER" id="PTHR43798">
    <property type="entry name" value="MONOACYLGLYCEROL LIPASE"/>
    <property type="match status" value="1"/>
</dbReference>
<dbReference type="Gene3D" id="3.40.50.1820">
    <property type="entry name" value="alpha/beta hydrolase"/>
    <property type="match status" value="3"/>
</dbReference>
<name>A0A6G4XI77_9ACTN</name>
<dbReference type="PANTHER" id="PTHR43798:SF27">
    <property type="entry name" value="HYDROLASE ALPHA_BETA HYDROLASE FOLD FAMILY"/>
    <property type="match status" value="1"/>
</dbReference>
<evidence type="ECO:0000259" key="2">
    <source>
        <dbReference type="Pfam" id="PF12697"/>
    </source>
</evidence>
<dbReference type="Pfam" id="PF00561">
    <property type="entry name" value="Abhydrolase_1"/>
    <property type="match status" value="1"/>
</dbReference>
<dbReference type="GO" id="GO:0016787">
    <property type="term" value="F:hydrolase activity"/>
    <property type="evidence" value="ECO:0007669"/>
    <property type="project" value="UniProtKB-KW"/>
</dbReference>
<dbReference type="RefSeq" id="WP_165332048.1">
    <property type="nucleotide sequence ID" value="NZ_JAAKZW010000039.1"/>
</dbReference>
<feature type="domain" description="AB hydrolase-1" evidence="2">
    <location>
        <begin position="302"/>
        <end position="497"/>
    </location>
</feature>
<dbReference type="InterPro" id="IPR050266">
    <property type="entry name" value="AB_hydrolase_sf"/>
</dbReference>
<dbReference type="InterPro" id="IPR029058">
    <property type="entry name" value="AB_hydrolase_fold"/>
</dbReference>
<feature type="domain" description="AB hydrolase-1" evidence="1">
    <location>
        <begin position="22"/>
        <end position="264"/>
    </location>
</feature>
<comment type="caution">
    <text evidence="3">The sequence shown here is derived from an EMBL/GenBank/DDBJ whole genome shotgun (WGS) entry which is preliminary data.</text>
</comment>
<dbReference type="EMBL" id="JAAKZW010000039">
    <property type="protein sequence ID" value="NGO76550.1"/>
    <property type="molecule type" value="Genomic_DNA"/>
</dbReference>
<evidence type="ECO:0000259" key="1">
    <source>
        <dbReference type="Pfam" id="PF00561"/>
    </source>
</evidence>
<protein>
    <submittedName>
        <fullName evidence="3">Alpha/beta fold hydrolase</fullName>
    </submittedName>
</protein>
<gene>
    <name evidence="3" type="ORF">G6045_12880</name>
</gene>
<keyword evidence="4" id="KW-1185">Reference proteome</keyword>
<dbReference type="GO" id="GO:0016020">
    <property type="term" value="C:membrane"/>
    <property type="evidence" value="ECO:0007669"/>
    <property type="project" value="TreeGrafter"/>
</dbReference>
<dbReference type="PRINTS" id="PR00111">
    <property type="entry name" value="ABHYDROLASE"/>
</dbReference>
<evidence type="ECO:0000313" key="4">
    <source>
        <dbReference type="Proteomes" id="UP000481109"/>
    </source>
</evidence>
<dbReference type="Proteomes" id="UP000481109">
    <property type="component" value="Unassembled WGS sequence"/>
</dbReference>
<sequence length="503" mass="54020">MPTFTAPDGTRLAYRTAGIGEPLICVPGGAMRASAYLGDLGGLGAHRQLVFLDLRGTGASDTPADPGTYRCDRQVGDIEALREHLGLDRVDLLAHSAGSNLALLYAAAHPARVRQLALITPTLWAVDIPVTPEQRREAARLRSGEPWFDEAWPVFEARLRGEEAEGPFEAFFYGRWDTRAQAHAADSPVQINREAALWYGSEGAFDPAATRGALAALDADVLVLSGELDGGPRPQVAGELEKVLPGAQFDVQSGAGHFPWLDDPGAFRRTVAAFFDPSVHSARTARGRLAHTVSGPETAPPVILVHGRGADRRDWTDIAAELAADHRVYALDLTGHGLSDWPGTYSFAGFRDDLRAFIEDRGLAGASVIGHSMGGAAAWLLAQERPELIGRLVIEEAPAMVPLEPRRGPAQRPDGALDFDWPVVPDTDRDLNDPDPAWRARYARITVPTLVIAGGAKSHVPQEQIAAMAAALPDARLVTIEAGHLVHEENPRAFLAAVREFGV</sequence>
<proteinExistence type="predicted"/>
<dbReference type="AlphaFoldDB" id="A0A6G4XI77"/>
<dbReference type="SUPFAM" id="SSF53474">
    <property type="entry name" value="alpha/beta-Hydrolases"/>
    <property type="match status" value="2"/>
</dbReference>
<keyword evidence="3" id="KW-0378">Hydrolase</keyword>
<evidence type="ECO:0000313" key="3">
    <source>
        <dbReference type="EMBL" id="NGO76550.1"/>
    </source>
</evidence>
<reference evidence="3 4" key="1">
    <citation type="submission" date="2020-02" db="EMBL/GenBank/DDBJ databases">
        <title>Whole-genome analyses of novel actinobacteria.</title>
        <authorList>
            <person name="Sahin N."/>
            <person name="Tokatli A."/>
        </authorList>
    </citation>
    <scope>NUCLEOTIDE SEQUENCE [LARGE SCALE GENOMIC DNA]</scope>
    <source>
        <strain evidence="3 4">YC504</strain>
    </source>
</reference>
<dbReference type="Pfam" id="PF12697">
    <property type="entry name" value="Abhydrolase_6"/>
    <property type="match status" value="1"/>
</dbReference>